<keyword evidence="2" id="KW-1185">Reference proteome</keyword>
<gene>
    <name evidence="1" type="ORF">BFC18_15900</name>
</gene>
<comment type="caution">
    <text evidence="1">The sequence shown here is derived from an EMBL/GenBank/DDBJ whole genome shotgun (WGS) entry which is preliminary data.</text>
</comment>
<dbReference type="OrthoDB" id="6648013at2"/>
<evidence type="ECO:0000313" key="1">
    <source>
        <dbReference type="EMBL" id="OFC69935.1"/>
    </source>
</evidence>
<sequence length="60" mass="6679">MTIREDDCPISRGHAAANLASFLLVALKQIHRDKAIKVSDNRKQMMATMSEEVLVLIVKA</sequence>
<proteinExistence type="predicted"/>
<protein>
    <submittedName>
        <fullName evidence="1">Transposase</fullName>
    </submittedName>
</protein>
<name>A0A1E7Z8S7_9ALTE</name>
<organism evidence="1 2">
    <name type="scientific">Alteromonas confluentis</name>
    <dbReference type="NCBI Taxonomy" id="1656094"/>
    <lineage>
        <taxon>Bacteria</taxon>
        <taxon>Pseudomonadati</taxon>
        <taxon>Pseudomonadota</taxon>
        <taxon>Gammaproteobacteria</taxon>
        <taxon>Alteromonadales</taxon>
        <taxon>Alteromonadaceae</taxon>
        <taxon>Alteromonas/Salinimonas group</taxon>
        <taxon>Alteromonas</taxon>
    </lineage>
</organism>
<dbReference type="AlphaFoldDB" id="A0A1E7Z8S7"/>
<evidence type="ECO:0000313" key="2">
    <source>
        <dbReference type="Proteomes" id="UP000175691"/>
    </source>
</evidence>
<dbReference type="RefSeq" id="WP_070126311.1">
    <property type="nucleotide sequence ID" value="NZ_MDHN01000033.1"/>
</dbReference>
<dbReference type="Proteomes" id="UP000175691">
    <property type="component" value="Unassembled WGS sequence"/>
</dbReference>
<accession>A0A1E7Z8S7</accession>
<dbReference type="EMBL" id="MDHN01000033">
    <property type="protein sequence ID" value="OFC69935.1"/>
    <property type="molecule type" value="Genomic_DNA"/>
</dbReference>
<reference evidence="1 2" key="1">
    <citation type="submission" date="2016-08" db="EMBL/GenBank/DDBJ databases">
        <authorList>
            <person name="Seilhamer J.J."/>
        </authorList>
    </citation>
    <scope>NUCLEOTIDE SEQUENCE [LARGE SCALE GENOMIC DNA]</scope>
    <source>
        <strain evidence="1 2">KCTC 42603</strain>
    </source>
</reference>